<dbReference type="AlphaFoldDB" id="A0A6M0QPB8"/>
<dbReference type="InterPro" id="IPR010865">
    <property type="entry name" value="DUF1499"/>
</dbReference>
<dbReference type="Pfam" id="PF07386">
    <property type="entry name" value="DUF1499"/>
    <property type="match status" value="1"/>
</dbReference>
<evidence type="ECO:0000313" key="2">
    <source>
        <dbReference type="Proteomes" id="UP000477782"/>
    </source>
</evidence>
<comment type="caution">
    <text evidence="1">The sequence shown here is derived from an EMBL/GenBank/DDBJ whole genome shotgun (WGS) entry which is preliminary data.</text>
</comment>
<gene>
    <name evidence="1" type="ORF">G4Z14_03085</name>
</gene>
<sequence length="146" mass="15762">MSCSRGLLVLLLAGLFGLAAYVRLAPDDPARWHVALAEIAGEAEAVSPVIRQVPGGAVAFLPAADPAAALARLAEVAEASPRTRRLAGSLDEGRITWIARSQLIGFPDYISAETTDRGLRIWSRQRYGRGDLGVNLRRLTDWLGRM</sequence>
<reference evidence="1 2" key="1">
    <citation type="submission" date="2020-02" db="EMBL/GenBank/DDBJ databases">
        <authorList>
            <person name="Chen W.-M."/>
        </authorList>
    </citation>
    <scope>NUCLEOTIDE SEQUENCE [LARGE SCALE GENOMIC DNA]</scope>
    <source>
        <strain evidence="1 2">KMS-5</strain>
    </source>
</reference>
<keyword evidence="2" id="KW-1185">Reference proteome</keyword>
<evidence type="ECO:0000313" key="1">
    <source>
        <dbReference type="EMBL" id="NEY89269.1"/>
    </source>
</evidence>
<protein>
    <submittedName>
        <fullName evidence="1">DUF1499 domain-containing protein</fullName>
    </submittedName>
</protein>
<dbReference type="EMBL" id="JAAIVJ010000001">
    <property type="protein sequence ID" value="NEY89269.1"/>
    <property type="molecule type" value="Genomic_DNA"/>
</dbReference>
<accession>A0A6M0QPB8</accession>
<name>A0A6M0QPB8_9RHOB</name>
<proteinExistence type="predicted"/>
<dbReference type="RefSeq" id="WP_164623274.1">
    <property type="nucleotide sequence ID" value="NZ_JAAIVJ010000001.1"/>
</dbReference>
<dbReference type="Proteomes" id="UP000477782">
    <property type="component" value="Unassembled WGS sequence"/>
</dbReference>
<organism evidence="1 2">
    <name type="scientific">Tabrizicola oligotrophica</name>
    <dbReference type="NCBI Taxonomy" id="2710650"/>
    <lineage>
        <taxon>Bacteria</taxon>
        <taxon>Pseudomonadati</taxon>
        <taxon>Pseudomonadota</taxon>
        <taxon>Alphaproteobacteria</taxon>
        <taxon>Rhodobacterales</taxon>
        <taxon>Paracoccaceae</taxon>
        <taxon>Tabrizicola</taxon>
    </lineage>
</organism>